<dbReference type="Gene3D" id="2.70.70.10">
    <property type="entry name" value="Glucose Permease (Domain IIA)"/>
    <property type="match status" value="1"/>
</dbReference>
<dbReference type="PROSITE" id="PS00371">
    <property type="entry name" value="PTS_EIIA_TYPE_1_HIS"/>
    <property type="match status" value="1"/>
</dbReference>
<evidence type="ECO:0000313" key="9">
    <source>
        <dbReference type="Proteomes" id="UP000028525"/>
    </source>
</evidence>
<dbReference type="SUPFAM" id="SSF51261">
    <property type="entry name" value="Duplicated hybrid motif"/>
    <property type="match status" value="1"/>
</dbReference>
<dbReference type="InterPro" id="IPR001127">
    <property type="entry name" value="PTS_EIIA_1_perm"/>
</dbReference>
<dbReference type="Pfam" id="PF00358">
    <property type="entry name" value="PTS_EIIA_1"/>
    <property type="match status" value="1"/>
</dbReference>
<proteinExistence type="predicted"/>
<dbReference type="OrthoDB" id="92465at2"/>
<comment type="subcellular location">
    <subcellularLocation>
        <location evidence="1">Cytoplasm</location>
    </subcellularLocation>
</comment>
<evidence type="ECO:0000259" key="7">
    <source>
        <dbReference type="PROSITE" id="PS51093"/>
    </source>
</evidence>
<keyword evidence="9" id="KW-1185">Reference proteome</keyword>
<dbReference type="EMBL" id="JPME01000020">
    <property type="protein sequence ID" value="KEZ89128.1"/>
    <property type="molecule type" value="Genomic_DNA"/>
</dbReference>
<organism evidence="8 9">
    <name type="scientific">Lacrimispora celerecrescens</name>
    <dbReference type="NCBI Taxonomy" id="29354"/>
    <lineage>
        <taxon>Bacteria</taxon>
        <taxon>Bacillati</taxon>
        <taxon>Bacillota</taxon>
        <taxon>Clostridia</taxon>
        <taxon>Lachnospirales</taxon>
        <taxon>Lachnospiraceae</taxon>
        <taxon>Lacrimispora</taxon>
    </lineage>
</organism>
<protein>
    <submittedName>
        <fullName evidence="8">PTS glucose transporter subunit IIA</fullName>
    </submittedName>
</protein>
<evidence type="ECO:0000256" key="3">
    <source>
        <dbReference type="ARBA" id="ARBA00022597"/>
    </source>
</evidence>
<dbReference type="Proteomes" id="UP000028525">
    <property type="component" value="Unassembled WGS sequence"/>
</dbReference>
<gene>
    <name evidence="8" type="ORF">IO98_16900</name>
</gene>
<dbReference type="GO" id="GO:0016301">
    <property type="term" value="F:kinase activity"/>
    <property type="evidence" value="ECO:0007669"/>
    <property type="project" value="UniProtKB-KW"/>
</dbReference>
<evidence type="ECO:0000256" key="1">
    <source>
        <dbReference type="ARBA" id="ARBA00004496"/>
    </source>
</evidence>
<reference evidence="8 9" key="1">
    <citation type="submission" date="2014-07" db="EMBL/GenBank/DDBJ databases">
        <title>Draft genome of Clostridium celerecrescens 152B isolated from sediments associated with methane hydrate from Krishna Godavari basin.</title>
        <authorList>
            <person name="Honkalas V.S."/>
            <person name="Dabir A.P."/>
            <person name="Arora P."/>
            <person name="Dhakephalkar P.K."/>
        </authorList>
    </citation>
    <scope>NUCLEOTIDE SEQUENCE [LARGE SCALE GENOMIC DNA]</scope>
    <source>
        <strain evidence="8 9">152B</strain>
    </source>
</reference>
<keyword evidence="2" id="KW-0813">Transport</keyword>
<keyword evidence="4" id="KW-0808">Transferase</keyword>
<evidence type="ECO:0000256" key="6">
    <source>
        <dbReference type="ARBA" id="ARBA00022777"/>
    </source>
</evidence>
<dbReference type="PANTHER" id="PTHR45008:SF1">
    <property type="entry name" value="PTS SYSTEM GLUCOSE-SPECIFIC EIIA COMPONENT"/>
    <property type="match status" value="1"/>
</dbReference>
<evidence type="ECO:0000256" key="2">
    <source>
        <dbReference type="ARBA" id="ARBA00022448"/>
    </source>
</evidence>
<dbReference type="AlphaFoldDB" id="A0A084JJJ4"/>
<evidence type="ECO:0000256" key="5">
    <source>
        <dbReference type="ARBA" id="ARBA00022683"/>
    </source>
</evidence>
<comment type="caution">
    <text evidence="8">The sequence shown here is derived from an EMBL/GenBank/DDBJ whole genome shotgun (WGS) entry which is preliminary data.</text>
</comment>
<dbReference type="PANTHER" id="PTHR45008">
    <property type="entry name" value="PTS SYSTEM GLUCOSE-SPECIFIC EIIA COMPONENT"/>
    <property type="match status" value="1"/>
</dbReference>
<dbReference type="NCBIfam" id="TIGR00830">
    <property type="entry name" value="PTBA"/>
    <property type="match status" value="1"/>
</dbReference>
<accession>A0A084JJJ4</accession>
<keyword evidence="3 8" id="KW-0762">Sugar transport</keyword>
<name>A0A084JJJ4_9FIRM</name>
<dbReference type="FunFam" id="2.70.70.10:FF:000001">
    <property type="entry name" value="PTS system glucose-specific IIA component"/>
    <property type="match status" value="1"/>
</dbReference>
<feature type="domain" description="PTS EIIA type-1" evidence="7">
    <location>
        <begin position="36"/>
        <end position="140"/>
    </location>
</feature>
<keyword evidence="5" id="KW-0598">Phosphotransferase system</keyword>
<dbReference type="InterPro" id="IPR011055">
    <property type="entry name" value="Dup_hybrid_motif"/>
</dbReference>
<dbReference type="GO" id="GO:0009401">
    <property type="term" value="P:phosphoenolpyruvate-dependent sugar phosphotransferase system"/>
    <property type="evidence" value="ECO:0007669"/>
    <property type="project" value="UniProtKB-KW"/>
</dbReference>
<sequence>MFDSLKKIFGGGGEKEREKVLAPVEGTVVPLSEVNDPTFSQEILGKGVAIIPSKGRIVAPADGILTVVFETKHAVSITTPEGAEIIVHVGLDTVNLKGEHYTAYKKQGDKVKAGELLLEFDMAAIKEAGYEVITPVIVCNTPNYPDMVCHTGMQVKELEPIIEL</sequence>
<evidence type="ECO:0000256" key="4">
    <source>
        <dbReference type="ARBA" id="ARBA00022679"/>
    </source>
</evidence>
<dbReference type="RefSeq" id="WP_038283048.1">
    <property type="nucleotide sequence ID" value="NZ_JPME01000020.1"/>
</dbReference>
<keyword evidence="6" id="KW-0418">Kinase</keyword>
<dbReference type="InterPro" id="IPR050890">
    <property type="entry name" value="PTS_EIIA_component"/>
</dbReference>
<dbReference type="STRING" id="29354.IO98_16900"/>
<evidence type="ECO:0000313" key="8">
    <source>
        <dbReference type="EMBL" id="KEZ89128.1"/>
    </source>
</evidence>
<dbReference type="GO" id="GO:0005737">
    <property type="term" value="C:cytoplasm"/>
    <property type="evidence" value="ECO:0007669"/>
    <property type="project" value="UniProtKB-SubCell"/>
</dbReference>
<dbReference type="PROSITE" id="PS51093">
    <property type="entry name" value="PTS_EIIA_TYPE_1"/>
    <property type="match status" value="1"/>
</dbReference>